<reference evidence="1 2" key="2">
    <citation type="submission" date="2018-11" db="EMBL/GenBank/DDBJ databases">
        <authorList>
            <consortium name="Pathogen Informatics"/>
        </authorList>
    </citation>
    <scope>NUCLEOTIDE SEQUENCE [LARGE SCALE GENOMIC DNA]</scope>
</reference>
<protein>
    <submittedName>
        <fullName evidence="3">DUF4065 domain-containing protein</fullName>
    </submittedName>
</protein>
<dbReference type="WBParaSite" id="GPUH_0001553701-mRNA-1">
    <property type="protein sequence ID" value="GPUH_0001553701-mRNA-1"/>
    <property type="gene ID" value="GPUH_0001553701"/>
</dbReference>
<name>A0A183E3H5_9BILA</name>
<dbReference type="AlphaFoldDB" id="A0A183E3H5"/>
<keyword evidence="2" id="KW-1185">Reference proteome</keyword>
<organism evidence="3">
    <name type="scientific">Gongylonema pulchrum</name>
    <dbReference type="NCBI Taxonomy" id="637853"/>
    <lineage>
        <taxon>Eukaryota</taxon>
        <taxon>Metazoa</taxon>
        <taxon>Ecdysozoa</taxon>
        <taxon>Nematoda</taxon>
        <taxon>Chromadorea</taxon>
        <taxon>Rhabditida</taxon>
        <taxon>Spirurina</taxon>
        <taxon>Spiruromorpha</taxon>
        <taxon>Spiruroidea</taxon>
        <taxon>Gongylonematidae</taxon>
        <taxon>Gongylonema</taxon>
    </lineage>
</organism>
<dbReference type="Proteomes" id="UP000271098">
    <property type="component" value="Unassembled WGS sequence"/>
</dbReference>
<dbReference type="OrthoDB" id="276323at2759"/>
<reference evidence="3" key="1">
    <citation type="submission" date="2016-06" db="UniProtKB">
        <authorList>
            <consortium name="WormBaseParasite"/>
        </authorList>
    </citation>
    <scope>IDENTIFICATION</scope>
</reference>
<gene>
    <name evidence="1" type="ORF">GPUH_LOCUS15516</name>
</gene>
<accession>A0A183E3H5</accession>
<evidence type="ECO:0000313" key="3">
    <source>
        <dbReference type="WBParaSite" id="GPUH_0001553701-mRNA-1"/>
    </source>
</evidence>
<evidence type="ECO:0000313" key="2">
    <source>
        <dbReference type="Proteomes" id="UP000271098"/>
    </source>
</evidence>
<dbReference type="EMBL" id="UYRT01082546">
    <property type="protein sequence ID" value="VDN26146.1"/>
    <property type="molecule type" value="Genomic_DNA"/>
</dbReference>
<evidence type="ECO:0000313" key="1">
    <source>
        <dbReference type="EMBL" id="VDN26146.1"/>
    </source>
</evidence>
<sequence length="160" mass="19237">MIRRVKNRRWHWKPKCQKALGVARQLVNIKEKIYLSVELKGRYKQQFELNTFNITSSAVDTVAALEKHLRKGKRSAMNFDDFIEEFKLRYEYETDWTKIHLEVSILEWLKRHLITDELPSSAKKRFEDLNNSEVNRIISEAYMDVLEWDPQHLFPETLKV</sequence>
<proteinExistence type="predicted"/>